<gene>
    <name evidence="6" type="ORF">JQN70_02400</name>
</gene>
<keyword evidence="7" id="KW-1185">Reference proteome</keyword>
<dbReference type="PANTHER" id="PTHR30055">
    <property type="entry name" value="HTH-TYPE TRANSCRIPTIONAL REGULATOR RUTR"/>
    <property type="match status" value="1"/>
</dbReference>
<comment type="caution">
    <text evidence="6">The sequence shown here is derived from an EMBL/GenBank/DDBJ whole genome shotgun (WGS) entry which is preliminary data.</text>
</comment>
<feature type="DNA-binding region" description="H-T-H motif" evidence="4">
    <location>
        <begin position="29"/>
        <end position="48"/>
    </location>
</feature>
<keyword evidence="2 4" id="KW-0238">DNA-binding</keyword>
<keyword evidence="3" id="KW-0804">Transcription</keyword>
<dbReference type="InterPro" id="IPR009057">
    <property type="entry name" value="Homeodomain-like_sf"/>
</dbReference>
<dbReference type="Pfam" id="PF17754">
    <property type="entry name" value="TetR_C_14"/>
    <property type="match status" value="1"/>
</dbReference>
<evidence type="ECO:0000313" key="6">
    <source>
        <dbReference type="EMBL" id="MBM6399231.1"/>
    </source>
</evidence>
<evidence type="ECO:0000256" key="2">
    <source>
        <dbReference type="ARBA" id="ARBA00023125"/>
    </source>
</evidence>
<evidence type="ECO:0000313" key="7">
    <source>
        <dbReference type="Proteomes" id="UP001430172"/>
    </source>
</evidence>
<dbReference type="EMBL" id="JAFDVD010000003">
    <property type="protein sequence ID" value="MBM6399231.1"/>
    <property type="molecule type" value="Genomic_DNA"/>
</dbReference>
<sequence length="185" mass="19475">MGRWAPDARGRLERAAMVLSAEQGYDATTVAQIATAAGVTERTFYRHFPDKCDAFFPDNTGLLALLVEAVRGARAAGVGAAPAALAAVHRLADIVLEEPERILLGARVIPSVPVLAGRDLYRQAQIVDAVAATLTDDGVDALAARLAAEQAVGIWRVALRQWAAAPDEHSLTDVLDATSSALRGP</sequence>
<evidence type="ECO:0000259" key="5">
    <source>
        <dbReference type="PROSITE" id="PS50977"/>
    </source>
</evidence>
<dbReference type="SUPFAM" id="SSF46689">
    <property type="entry name" value="Homeodomain-like"/>
    <property type="match status" value="1"/>
</dbReference>
<keyword evidence="1" id="KW-0805">Transcription regulation</keyword>
<dbReference type="InterPro" id="IPR050109">
    <property type="entry name" value="HTH-type_TetR-like_transc_reg"/>
</dbReference>
<organism evidence="6 7">
    <name type="scientific">Phycicoccus sonneratiae</name>
    <dbReference type="NCBI Taxonomy" id="2807628"/>
    <lineage>
        <taxon>Bacteria</taxon>
        <taxon>Bacillati</taxon>
        <taxon>Actinomycetota</taxon>
        <taxon>Actinomycetes</taxon>
        <taxon>Micrococcales</taxon>
        <taxon>Intrasporangiaceae</taxon>
        <taxon>Phycicoccus</taxon>
    </lineage>
</organism>
<dbReference type="Gene3D" id="1.10.357.10">
    <property type="entry name" value="Tetracycline Repressor, domain 2"/>
    <property type="match status" value="1"/>
</dbReference>
<dbReference type="InterPro" id="IPR041347">
    <property type="entry name" value="MftR_C"/>
</dbReference>
<dbReference type="InterPro" id="IPR001647">
    <property type="entry name" value="HTH_TetR"/>
</dbReference>
<accession>A0ABS2CH84</accession>
<dbReference type="PANTHER" id="PTHR30055:SF238">
    <property type="entry name" value="MYCOFACTOCIN BIOSYNTHESIS TRANSCRIPTIONAL REGULATOR MFTR-RELATED"/>
    <property type="match status" value="1"/>
</dbReference>
<dbReference type="Pfam" id="PF00440">
    <property type="entry name" value="TetR_N"/>
    <property type="match status" value="1"/>
</dbReference>
<evidence type="ECO:0000256" key="1">
    <source>
        <dbReference type="ARBA" id="ARBA00023015"/>
    </source>
</evidence>
<dbReference type="RefSeq" id="WP_204129700.1">
    <property type="nucleotide sequence ID" value="NZ_JAFDVD010000003.1"/>
</dbReference>
<reference evidence="6" key="1">
    <citation type="submission" date="2021-02" db="EMBL/GenBank/DDBJ databases">
        <title>Phycicoccus sp. MQZ13P-5T, whole genome shotgun sequence.</title>
        <authorList>
            <person name="Tuo L."/>
        </authorList>
    </citation>
    <scope>NUCLEOTIDE SEQUENCE</scope>
    <source>
        <strain evidence="6">MQZ13P-5</strain>
    </source>
</reference>
<dbReference type="PROSITE" id="PS50977">
    <property type="entry name" value="HTH_TETR_2"/>
    <property type="match status" value="1"/>
</dbReference>
<dbReference type="Proteomes" id="UP001430172">
    <property type="component" value="Unassembled WGS sequence"/>
</dbReference>
<proteinExistence type="predicted"/>
<dbReference type="PRINTS" id="PR00455">
    <property type="entry name" value="HTHTETR"/>
</dbReference>
<name>A0ABS2CH84_9MICO</name>
<evidence type="ECO:0000256" key="3">
    <source>
        <dbReference type="ARBA" id="ARBA00023163"/>
    </source>
</evidence>
<evidence type="ECO:0000256" key="4">
    <source>
        <dbReference type="PROSITE-ProRule" id="PRU00335"/>
    </source>
</evidence>
<protein>
    <submittedName>
        <fullName evidence="6">TetR family transcriptional regulator</fullName>
    </submittedName>
</protein>
<feature type="domain" description="HTH tetR-type" evidence="5">
    <location>
        <begin position="6"/>
        <end position="66"/>
    </location>
</feature>